<comment type="caution">
    <text evidence="4">The sequence shown here is derived from an EMBL/GenBank/DDBJ whole genome shotgun (WGS) entry which is preliminary data.</text>
</comment>
<dbReference type="Proteomes" id="UP000176700">
    <property type="component" value="Unassembled WGS sequence"/>
</dbReference>
<dbReference type="Gene3D" id="3.40.1190.20">
    <property type="match status" value="1"/>
</dbReference>
<name>A0A1G2FZ46_9BACT</name>
<protein>
    <recommendedName>
        <fullName evidence="3">Carbohydrate kinase PfkB domain-containing protein</fullName>
    </recommendedName>
</protein>
<proteinExistence type="predicted"/>
<feature type="domain" description="Carbohydrate kinase PfkB" evidence="3">
    <location>
        <begin position="51"/>
        <end position="305"/>
    </location>
</feature>
<evidence type="ECO:0000313" key="5">
    <source>
        <dbReference type="Proteomes" id="UP000176700"/>
    </source>
</evidence>
<organism evidence="4 5">
    <name type="scientific">Candidatus Ryanbacteria bacterium RIFCSPHIGHO2_01_45_13</name>
    <dbReference type="NCBI Taxonomy" id="1802112"/>
    <lineage>
        <taxon>Bacteria</taxon>
        <taxon>Candidatus Ryaniibacteriota</taxon>
    </lineage>
</organism>
<dbReference type="Pfam" id="PF00294">
    <property type="entry name" value="PfkB"/>
    <property type="match status" value="1"/>
</dbReference>
<gene>
    <name evidence="4" type="ORF">A2W41_02085</name>
</gene>
<dbReference type="EMBL" id="MHNI01000012">
    <property type="protein sequence ID" value="OGZ42888.1"/>
    <property type="molecule type" value="Genomic_DNA"/>
</dbReference>
<sequence length="328" mass="37056">MNTFDFIALGDITTDAFIRLKDADVHMNHHTKELCVRFGDKIPYERVEVVRAVGNSPNAAVSAARLGLKSAVITNLGDDQNGKECLESLQNNGVAIDFVSIHKGKPTNYHYVLWFKAERTILIKHEEYDYKMPDVGKPRWMYLSSLGENSVPFHHEIVQYIKKHPGIKLAYQPGTFQIKLGYEILKDVYEISDLFFCNLQEAQRILNTKEEDLIKLLQLMHERGPRIVSITDGPNGAYAYDGKNAWKMPMYPDPKPPYDRTGAGDSYSSTFTVALALGKSIPEALAWGPTNSMSVVQYTGAQKGLLTRDQLEQFMKEAPDFYTPTKIL</sequence>
<accession>A0A1G2FZ46</accession>
<reference evidence="4 5" key="1">
    <citation type="journal article" date="2016" name="Nat. Commun.">
        <title>Thousands of microbial genomes shed light on interconnected biogeochemical processes in an aquifer system.</title>
        <authorList>
            <person name="Anantharaman K."/>
            <person name="Brown C.T."/>
            <person name="Hug L.A."/>
            <person name="Sharon I."/>
            <person name="Castelle C.J."/>
            <person name="Probst A.J."/>
            <person name="Thomas B.C."/>
            <person name="Singh A."/>
            <person name="Wilkins M.J."/>
            <person name="Karaoz U."/>
            <person name="Brodie E.L."/>
            <person name="Williams K.H."/>
            <person name="Hubbard S.S."/>
            <person name="Banfield J.F."/>
        </authorList>
    </citation>
    <scope>NUCLEOTIDE SEQUENCE [LARGE SCALE GENOMIC DNA]</scope>
</reference>
<dbReference type="PANTHER" id="PTHR10584:SF166">
    <property type="entry name" value="RIBOKINASE"/>
    <property type="match status" value="1"/>
</dbReference>
<dbReference type="InterPro" id="IPR029056">
    <property type="entry name" value="Ribokinase-like"/>
</dbReference>
<evidence type="ECO:0000313" key="4">
    <source>
        <dbReference type="EMBL" id="OGZ42888.1"/>
    </source>
</evidence>
<keyword evidence="2" id="KW-0418">Kinase</keyword>
<keyword evidence="1" id="KW-0808">Transferase</keyword>
<evidence type="ECO:0000256" key="1">
    <source>
        <dbReference type="ARBA" id="ARBA00022679"/>
    </source>
</evidence>
<dbReference type="SUPFAM" id="SSF53613">
    <property type="entry name" value="Ribokinase-like"/>
    <property type="match status" value="1"/>
</dbReference>
<dbReference type="PANTHER" id="PTHR10584">
    <property type="entry name" value="SUGAR KINASE"/>
    <property type="match status" value="1"/>
</dbReference>
<dbReference type="InterPro" id="IPR011611">
    <property type="entry name" value="PfkB_dom"/>
</dbReference>
<dbReference type="GO" id="GO:0016301">
    <property type="term" value="F:kinase activity"/>
    <property type="evidence" value="ECO:0007669"/>
    <property type="project" value="UniProtKB-KW"/>
</dbReference>
<evidence type="ECO:0000256" key="2">
    <source>
        <dbReference type="ARBA" id="ARBA00022777"/>
    </source>
</evidence>
<dbReference type="AlphaFoldDB" id="A0A1G2FZ46"/>
<evidence type="ECO:0000259" key="3">
    <source>
        <dbReference type="Pfam" id="PF00294"/>
    </source>
</evidence>